<accession>A0A6I1ES18</accession>
<comment type="caution">
    <text evidence="1">The sequence shown here is derived from an EMBL/GenBank/DDBJ whole genome shotgun (WGS) entry which is preliminary data.</text>
</comment>
<dbReference type="OrthoDB" id="9924110at2"/>
<reference evidence="1 2" key="1">
    <citation type="submission" date="2019-10" db="EMBL/GenBank/DDBJ databases">
        <title>Genome diversity of Sutterella seckii.</title>
        <authorList>
            <person name="Chaplin A.V."/>
            <person name="Sokolova S.R."/>
            <person name="Mosin K.A."/>
            <person name="Ivanova E.L."/>
            <person name="Kochetkova T.O."/>
            <person name="Goltsov A.Y."/>
            <person name="Trofimov D.Y."/>
            <person name="Efimov B.A."/>
        </authorList>
    </citation>
    <scope>NUCLEOTIDE SEQUENCE [LARGE SCALE GENOMIC DNA]</scope>
    <source>
        <strain evidence="1 2">ASD393</strain>
    </source>
</reference>
<gene>
    <name evidence="1" type="ORF">GBM95_03475</name>
</gene>
<evidence type="ECO:0008006" key="3">
    <source>
        <dbReference type="Google" id="ProtNLM"/>
    </source>
</evidence>
<organism evidence="1 2">
    <name type="scientific">Sutterella seckii</name>
    <dbReference type="NCBI Taxonomy" id="1944635"/>
    <lineage>
        <taxon>Bacteria</taxon>
        <taxon>Pseudomonadati</taxon>
        <taxon>Pseudomonadota</taxon>
        <taxon>Betaproteobacteria</taxon>
        <taxon>Burkholderiales</taxon>
        <taxon>Sutterellaceae</taxon>
        <taxon>Sutterella</taxon>
    </lineage>
</organism>
<dbReference type="AlphaFoldDB" id="A0A6I1ES18"/>
<dbReference type="Proteomes" id="UP000430564">
    <property type="component" value="Unassembled WGS sequence"/>
</dbReference>
<evidence type="ECO:0000313" key="2">
    <source>
        <dbReference type="Proteomes" id="UP000430564"/>
    </source>
</evidence>
<evidence type="ECO:0000313" key="1">
    <source>
        <dbReference type="EMBL" id="KAB7662171.1"/>
    </source>
</evidence>
<name>A0A6I1ES18_9BURK</name>
<sequence>MAQELQIRGRDAALQCDRAMDQLSIDAEVKGEIRTAFLVAFEIGEPMFFFKEKKKARIMEELLAIELALFSAACGEKLRTLKDSGEISEDDFDAARRVLEERLEARAALYGSLPGFLAAAAKAERIGADPAKAVLDEARNQVLRAKLGASVPMGGLFAIFADGAQKKAEHFAQGFAAGLFRD</sequence>
<protein>
    <recommendedName>
        <fullName evidence="3">SHOCT domain-containing protein</fullName>
    </recommendedName>
</protein>
<dbReference type="RefSeq" id="WP_152157811.1">
    <property type="nucleotide sequence ID" value="NZ_WEHX01000011.1"/>
</dbReference>
<dbReference type="EMBL" id="WEHX01000011">
    <property type="protein sequence ID" value="KAB7662171.1"/>
    <property type="molecule type" value="Genomic_DNA"/>
</dbReference>
<proteinExistence type="predicted"/>